<comment type="catalytic activity">
    <reaction evidence="5 6">
        <text>N(1)-(5-phospho-beta-D-ribosyl)glycinamide + (6R)-10-formyltetrahydrofolate = N(2)-formyl-N(1)-(5-phospho-beta-D-ribosyl)glycinamide + (6S)-5,6,7,8-tetrahydrofolate + H(+)</text>
        <dbReference type="Rhea" id="RHEA:15053"/>
        <dbReference type="ChEBI" id="CHEBI:15378"/>
        <dbReference type="ChEBI" id="CHEBI:57453"/>
        <dbReference type="ChEBI" id="CHEBI:143788"/>
        <dbReference type="ChEBI" id="CHEBI:147286"/>
        <dbReference type="ChEBI" id="CHEBI:195366"/>
        <dbReference type="EC" id="2.1.2.2"/>
    </reaction>
</comment>
<feature type="binding site" evidence="6">
    <location>
        <position position="64"/>
    </location>
    <ligand>
        <name>(6R)-10-formyltetrahydrofolate</name>
        <dbReference type="ChEBI" id="CHEBI:195366"/>
    </ligand>
</feature>
<dbReference type="InterPro" id="IPR036477">
    <property type="entry name" value="Formyl_transf_N_sf"/>
</dbReference>
<comment type="similarity">
    <text evidence="4 6">Belongs to the GART family.</text>
</comment>
<evidence type="ECO:0000256" key="1">
    <source>
        <dbReference type="ARBA" id="ARBA00005054"/>
    </source>
</evidence>
<dbReference type="InterPro" id="IPR002376">
    <property type="entry name" value="Formyl_transf_N"/>
</dbReference>
<accession>A0AAW9JVM5</accession>
<dbReference type="GeneID" id="83605282"/>
<evidence type="ECO:0000256" key="4">
    <source>
        <dbReference type="ARBA" id="ARBA00038440"/>
    </source>
</evidence>
<evidence type="ECO:0000256" key="3">
    <source>
        <dbReference type="ARBA" id="ARBA00022755"/>
    </source>
</evidence>
<dbReference type="NCBIfam" id="TIGR00639">
    <property type="entry name" value="PurN"/>
    <property type="match status" value="1"/>
</dbReference>
<evidence type="ECO:0000256" key="5">
    <source>
        <dbReference type="ARBA" id="ARBA00047664"/>
    </source>
</evidence>
<evidence type="ECO:0000256" key="6">
    <source>
        <dbReference type="HAMAP-Rule" id="MF_01930"/>
    </source>
</evidence>
<feature type="active site" description="Proton donor" evidence="6">
    <location>
        <position position="108"/>
    </location>
</feature>
<name>A0AAW9JVM5_CARML</name>
<dbReference type="InterPro" id="IPR001555">
    <property type="entry name" value="GART_AS"/>
</dbReference>
<protein>
    <recommendedName>
        <fullName evidence="6">Phosphoribosylglycinamide formyltransferase</fullName>
        <ecNumber evidence="6">2.1.2.2</ecNumber>
    </recommendedName>
    <alternativeName>
        <fullName evidence="6">5'-phosphoribosylglycinamide transformylase</fullName>
    </alternativeName>
    <alternativeName>
        <fullName evidence="6">GAR transformylase</fullName>
        <shortName evidence="6">GART</shortName>
    </alternativeName>
</protein>
<dbReference type="GO" id="GO:0004644">
    <property type="term" value="F:phosphoribosylglycinamide formyltransferase activity"/>
    <property type="evidence" value="ECO:0007669"/>
    <property type="project" value="UniProtKB-UniRule"/>
</dbReference>
<evidence type="ECO:0000259" key="7">
    <source>
        <dbReference type="Pfam" id="PF00551"/>
    </source>
</evidence>
<dbReference type="HAMAP" id="MF_01930">
    <property type="entry name" value="PurN"/>
    <property type="match status" value="1"/>
</dbReference>
<organism evidence="8 9">
    <name type="scientific">Carnobacterium maltaromaticum</name>
    <name type="common">Carnobacterium piscicola</name>
    <dbReference type="NCBI Taxonomy" id="2751"/>
    <lineage>
        <taxon>Bacteria</taxon>
        <taxon>Bacillati</taxon>
        <taxon>Bacillota</taxon>
        <taxon>Bacilli</taxon>
        <taxon>Lactobacillales</taxon>
        <taxon>Carnobacteriaceae</taxon>
        <taxon>Carnobacterium</taxon>
    </lineage>
</organism>
<comment type="caution">
    <text evidence="8">The sequence shown here is derived from an EMBL/GenBank/DDBJ whole genome shotgun (WGS) entry which is preliminary data.</text>
</comment>
<dbReference type="Gene3D" id="3.40.50.170">
    <property type="entry name" value="Formyl transferase, N-terminal domain"/>
    <property type="match status" value="1"/>
</dbReference>
<keyword evidence="2 6" id="KW-0808">Transferase</keyword>
<evidence type="ECO:0000313" key="8">
    <source>
        <dbReference type="EMBL" id="MDZ5758674.1"/>
    </source>
</evidence>
<dbReference type="PANTHER" id="PTHR43369">
    <property type="entry name" value="PHOSPHORIBOSYLGLYCINAMIDE FORMYLTRANSFERASE"/>
    <property type="match status" value="1"/>
</dbReference>
<feature type="binding site" evidence="6">
    <location>
        <begin position="11"/>
        <end position="13"/>
    </location>
    <ligand>
        <name>N(1)-(5-phospho-beta-D-ribosyl)glycinamide</name>
        <dbReference type="ChEBI" id="CHEBI:143788"/>
    </ligand>
</feature>
<comment type="pathway">
    <text evidence="1 6">Purine metabolism; IMP biosynthesis via de novo pathway; N(2)-formyl-N(1)-(5-phospho-D-ribosyl)glycinamide from N(1)-(5-phospho-D-ribosyl)glycinamide (10-formyl THF route): step 1/1.</text>
</comment>
<dbReference type="RefSeq" id="WP_057001726.1">
    <property type="nucleotide sequence ID" value="NZ_CBCPHU010000001.1"/>
</dbReference>
<sequence>MKIAVFASGNGSNFEAIANQISAENNEAELVLLFCDRKQAFVIERSRQLGIPSYSFSPADFTSKTEYEEAILALLQENQIELIVLAGYMRLIGTTLLMAYQQKILNIHPALLPDFPGLHGIRDAFEAQVSQTGVTIHLVDDGVDTGPIIAQEAVSLEVGETLESLERKIHQVEHRLYPIVIQQFIEELEMSKN</sequence>
<evidence type="ECO:0000256" key="2">
    <source>
        <dbReference type="ARBA" id="ARBA00022679"/>
    </source>
</evidence>
<feature type="binding site" evidence="6">
    <location>
        <position position="106"/>
    </location>
    <ligand>
        <name>(6R)-10-formyltetrahydrofolate</name>
        <dbReference type="ChEBI" id="CHEBI:195366"/>
    </ligand>
</feature>
<dbReference type="InterPro" id="IPR004607">
    <property type="entry name" value="GART"/>
</dbReference>
<dbReference type="GO" id="GO:0005829">
    <property type="term" value="C:cytosol"/>
    <property type="evidence" value="ECO:0007669"/>
    <property type="project" value="TreeGrafter"/>
</dbReference>
<dbReference type="SUPFAM" id="SSF53328">
    <property type="entry name" value="Formyltransferase"/>
    <property type="match status" value="1"/>
</dbReference>
<dbReference type="PROSITE" id="PS00373">
    <property type="entry name" value="GART"/>
    <property type="match status" value="1"/>
</dbReference>
<feature type="binding site" evidence="6">
    <location>
        <begin position="89"/>
        <end position="92"/>
    </location>
    <ligand>
        <name>(6R)-10-formyltetrahydrofolate</name>
        <dbReference type="ChEBI" id="CHEBI:195366"/>
    </ligand>
</feature>
<dbReference type="GO" id="GO:0006189">
    <property type="term" value="P:'de novo' IMP biosynthetic process"/>
    <property type="evidence" value="ECO:0007669"/>
    <property type="project" value="UniProtKB-UniRule"/>
</dbReference>
<dbReference type="CDD" id="cd08645">
    <property type="entry name" value="FMT_core_GART"/>
    <property type="match status" value="1"/>
</dbReference>
<dbReference type="AlphaFoldDB" id="A0AAW9JVM5"/>
<feature type="domain" description="Formyl transferase N-terminal" evidence="7">
    <location>
        <begin position="1"/>
        <end position="181"/>
    </location>
</feature>
<evidence type="ECO:0000313" key="9">
    <source>
        <dbReference type="Proteomes" id="UP001290462"/>
    </source>
</evidence>
<dbReference type="PANTHER" id="PTHR43369:SF2">
    <property type="entry name" value="PHOSPHORIBOSYLGLYCINAMIDE FORMYLTRANSFERASE"/>
    <property type="match status" value="1"/>
</dbReference>
<dbReference type="EMBL" id="JAVBVO010000003">
    <property type="protein sequence ID" value="MDZ5758674.1"/>
    <property type="molecule type" value="Genomic_DNA"/>
</dbReference>
<gene>
    <name evidence="6 8" type="primary">purN</name>
    <name evidence="8" type="ORF">RAK27_08415</name>
</gene>
<dbReference type="EC" id="2.1.2.2" evidence="6"/>
<keyword evidence="3 6" id="KW-0658">Purine biosynthesis</keyword>
<reference evidence="8" key="1">
    <citation type="submission" date="2023-08" db="EMBL/GenBank/DDBJ databases">
        <title>Genomic characterization of piscicolin 126 produced by Carnobacterium maltaromaticum CM22 strain isolated from salmon (Salmo salar).</title>
        <authorList>
            <person name="Gonzalez-Gragera E."/>
            <person name="Garcia-Lopez J.D."/>
            <person name="Teso-Perez C."/>
            <person name="Gimenez-Hernandez I."/>
            <person name="Peralta-Sanchez J.M."/>
            <person name="Valdivia E."/>
            <person name="Montalban-Lopez M."/>
            <person name="Martin-Platero A.M."/>
            <person name="Banos A."/>
            <person name="Martinez-Bueno M."/>
        </authorList>
    </citation>
    <scope>NUCLEOTIDE SEQUENCE</scope>
    <source>
        <strain evidence="8">CM22</strain>
    </source>
</reference>
<dbReference type="Pfam" id="PF00551">
    <property type="entry name" value="Formyl_trans_N"/>
    <property type="match status" value="1"/>
</dbReference>
<proteinExistence type="inferred from homology"/>
<feature type="site" description="Raises pKa of active site His" evidence="6">
    <location>
        <position position="144"/>
    </location>
</feature>
<dbReference type="Proteomes" id="UP001290462">
    <property type="component" value="Unassembled WGS sequence"/>
</dbReference>
<comment type="function">
    <text evidence="6">Catalyzes the transfer of a formyl group from 10-formyltetrahydrofolate to 5-phospho-ribosyl-glycinamide (GAR), producing 5-phospho-ribosyl-N-formylglycinamide (FGAR) and tetrahydrofolate.</text>
</comment>